<dbReference type="InterPro" id="IPR035890">
    <property type="entry name" value="Anti-sigma-28_factor_FlgM_sf"/>
</dbReference>
<feature type="domain" description="Anti-sigma-28 factor FlgM C-terminal" evidence="10">
    <location>
        <begin position="46"/>
        <end position="99"/>
    </location>
</feature>
<keyword evidence="11" id="KW-0969">Cilium</keyword>
<evidence type="ECO:0000256" key="9">
    <source>
        <dbReference type="SAM" id="MobiDB-lite"/>
    </source>
</evidence>
<comment type="caution">
    <text evidence="11">The sequence shown here is derived from an EMBL/GenBank/DDBJ whole genome shotgun (WGS) entry which is preliminary data.</text>
</comment>
<dbReference type="InterPro" id="IPR007412">
    <property type="entry name" value="FlgM"/>
</dbReference>
<evidence type="ECO:0000259" key="10">
    <source>
        <dbReference type="Pfam" id="PF04316"/>
    </source>
</evidence>
<reference evidence="11 12" key="1">
    <citation type="submission" date="2017-02" db="EMBL/GenBank/DDBJ databases">
        <title>Genomic diversity within the haloalkaliphilic genus Thioalkalivibrio.</title>
        <authorList>
            <person name="Ahn A.-C."/>
            <person name="Meier-Kolthoff J."/>
            <person name="Overmars L."/>
            <person name="Richter M."/>
            <person name="Woyke T."/>
            <person name="Sorokin D.Y."/>
            <person name="Muyzer G."/>
        </authorList>
    </citation>
    <scope>NUCLEOTIDE SEQUENCE [LARGE SCALE GENOMIC DNA]</scope>
    <source>
        <strain evidence="11 12">HL17</strain>
    </source>
</reference>
<keyword evidence="6" id="KW-0804">Transcription</keyword>
<evidence type="ECO:0000256" key="2">
    <source>
        <dbReference type="ARBA" id="ARBA00017823"/>
    </source>
</evidence>
<dbReference type="AlphaFoldDB" id="A0A1V3A2E7"/>
<dbReference type="GO" id="GO:0045892">
    <property type="term" value="P:negative regulation of DNA-templated transcription"/>
    <property type="evidence" value="ECO:0007669"/>
    <property type="project" value="InterPro"/>
</dbReference>
<keyword evidence="12" id="KW-1185">Reference proteome</keyword>
<dbReference type="OrthoDB" id="5738369at2"/>
<evidence type="ECO:0000256" key="3">
    <source>
        <dbReference type="ARBA" id="ARBA00022491"/>
    </source>
</evidence>
<dbReference type="Pfam" id="PF04316">
    <property type="entry name" value="FlgM"/>
    <property type="match status" value="1"/>
</dbReference>
<evidence type="ECO:0000256" key="8">
    <source>
        <dbReference type="ARBA" id="ARBA00030117"/>
    </source>
</evidence>
<keyword evidence="3" id="KW-0678">Repressor</keyword>
<dbReference type="EMBL" id="MUZR01000002">
    <property type="protein sequence ID" value="OOC11506.1"/>
    <property type="molecule type" value="Genomic_DNA"/>
</dbReference>
<comment type="similarity">
    <text evidence="1">Belongs to the FlgM family.</text>
</comment>
<dbReference type="NCBIfam" id="TIGR03824">
    <property type="entry name" value="FlgM_jcvi"/>
    <property type="match status" value="1"/>
</dbReference>
<evidence type="ECO:0000256" key="4">
    <source>
        <dbReference type="ARBA" id="ARBA00022795"/>
    </source>
</evidence>
<name>A0A1V3A2E7_9GAMM</name>
<dbReference type="STRING" id="252474.B1A74_00640"/>
<dbReference type="Proteomes" id="UP000189177">
    <property type="component" value="Unassembled WGS sequence"/>
</dbReference>
<feature type="region of interest" description="Disordered" evidence="9">
    <location>
        <begin position="1"/>
        <end position="46"/>
    </location>
</feature>
<dbReference type="InterPro" id="IPR031316">
    <property type="entry name" value="FlgM_C"/>
</dbReference>
<feature type="compositionally biased region" description="Gly residues" evidence="9">
    <location>
        <begin position="30"/>
        <end position="43"/>
    </location>
</feature>
<evidence type="ECO:0000256" key="6">
    <source>
        <dbReference type="ARBA" id="ARBA00023163"/>
    </source>
</evidence>
<accession>A0A1V3A2E7</accession>
<dbReference type="SUPFAM" id="SSF101498">
    <property type="entry name" value="Anti-sigma factor FlgM"/>
    <property type="match status" value="1"/>
</dbReference>
<dbReference type="RefSeq" id="WP_077243474.1">
    <property type="nucleotide sequence ID" value="NZ_MUZR01000002.1"/>
</dbReference>
<proteinExistence type="inferred from homology"/>
<keyword evidence="5" id="KW-0805">Transcription regulation</keyword>
<evidence type="ECO:0000256" key="1">
    <source>
        <dbReference type="ARBA" id="ARBA00005322"/>
    </source>
</evidence>
<keyword evidence="11" id="KW-0282">Flagellum</keyword>
<gene>
    <name evidence="11" type="ORF">B1A74_00640</name>
</gene>
<sequence>MDIKGPNINGLRPDSQNGGVRGRDDDARTGGNGVDRAGNGGAANGDAVTLTGAAQAMNGSGEASEAAPFNEAKVAEIREAIAQGNYPIDNEELADRMMEIEGLLR</sequence>
<evidence type="ECO:0000313" key="11">
    <source>
        <dbReference type="EMBL" id="OOC11506.1"/>
    </source>
</evidence>
<evidence type="ECO:0000256" key="7">
    <source>
        <dbReference type="ARBA" id="ARBA00024739"/>
    </source>
</evidence>
<comment type="function">
    <text evidence="7">Responsible for the coupling of flagellin expression to flagellar assembly by preventing expression of the flagellin genes when a component of the middle class of proteins is defective. It negatively regulates flagellar genes by inhibiting the activity of FliA by directly binding to FliA.</text>
</comment>
<evidence type="ECO:0000313" key="12">
    <source>
        <dbReference type="Proteomes" id="UP000189177"/>
    </source>
</evidence>
<evidence type="ECO:0000256" key="5">
    <source>
        <dbReference type="ARBA" id="ARBA00023015"/>
    </source>
</evidence>
<protein>
    <recommendedName>
        <fullName evidence="2">Negative regulator of flagellin synthesis</fullName>
    </recommendedName>
    <alternativeName>
        <fullName evidence="8">Anti-sigma-28 factor</fullName>
    </alternativeName>
</protein>
<keyword evidence="4" id="KW-1005">Bacterial flagellum biogenesis</keyword>
<dbReference type="GO" id="GO:0044781">
    <property type="term" value="P:bacterial-type flagellum organization"/>
    <property type="evidence" value="ECO:0007669"/>
    <property type="project" value="UniProtKB-KW"/>
</dbReference>
<organism evidence="11 12">
    <name type="scientific">Thioalkalivibrio halophilus</name>
    <dbReference type="NCBI Taxonomy" id="252474"/>
    <lineage>
        <taxon>Bacteria</taxon>
        <taxon>Pseudomonadati</taxon>
        <taxon>Pseudomonadota</taxon>
        <taxon>Gammaproteobacteria</taxon>
        <taxon>Chromatiales</taxon>
        <taxon>Ectothiorhodospiraceae</taxon>
        <taxon>Thioalkalivibrio</taxon>
    </lineage>
</organism>
<keyword evidence="11" id="KW-0966">Cell projection</keyword>